<protein>
    <submittedName>
        <fullName evidence="2">Uncharacterized protein</fullName>
    </submittedName>
</protein>
<evidence type="ECO:0000256" key="1">
    <source>
        <dbReference type="SAM" id="Phobius"/>
    </source>
</evidence>
<feature type="transmembrane region" description="Helical" evidence="1">
    <location>
        <begin position="136"/>
        <end position="157"/>
    </location>
</feature>
<gene>
    <name evidence="2" type="ORF">DI536_14235</name>
</gene>
<keyword evidence="1" id="KW-0812">Transmembrane</keyword>
<accession>A0A2W5TFN2</accession>
<proteinExistence type="predicted"/>
<dbReference type="Proteomes" id="UP000249061">
    <property type="component" value="Unassembled WGS sequence"/>
</dbReference>
<organism evidence="2 3">
    <name type="scientific">Archangium gephyra</name>
    <dbReference type="NCBI Taxonomy" id="48"/>
    <lineage>
        <taxon>Bacteria</taxon>
        <taxon>Pseudomonadati</taxon>
        <taxon>Myxococcota</taxon>
        <taxon>Myxococcia</taxon>
        <taxon>Myxococcales</taxon>
        <taxon>Cystobacterineae</taxon>
        <taxon>Archangiaceae</taxon>
        <taxon>Archangium</taxon>
    </lineage>
</organism>
<evidence type="ECO:0000313" key="3">
    <source>
        <dbReference type="Proteomes" id="UP000249061"/>
    </source>
</evidence>
<keyword evidence="1" id="KW-1133">Transmembrane helix</keyword>
<comment type="caution">
    <text evidence="2">The sequence shown here is derived from an EMBL/GenBank/DDBJ whole genome shotgun (WGS) entry which is preliminary data.</text>
</comment>
<sequence length="246" mass="26841">MATSGLESLSRFFGGLRWLFMPLGLFALVAVGVHAAADVVDDSILRGVEWLDAVFDGVLAKFEATAVWVNRVDSKERTVIARGLAFSWELCVDFFVALPALGYGEQDANERRFAVTRETWRTLMARLNHQPTPMRLIRPIVTAVFVFGGAYAVSRLVESTLFVGLVGDVAPADVSAWLARVAGGTAMTVVLFSHGWRAVLRALQHADAVCSRSKHPWWSGLWGSAFSLPLAVALVMEAGAVLSFFR</sequence>
<evidence type="ECO:0000313" key="2">
    <source>
        <dbReference type="EMBL" id="PZR12727.1"/>
    </source>
</evidence>
<reference evidence="2 3" key="1">
    <citation type="submission" date="2017-08" db="EMBL/GenBank/DDBJ databases">
        <title>Infants hospitalized years apart are colonized by the same room-sourced microbial strains.</title>
        <authorList>
            <person name="Brooks B."/>
            <person name="Olm M.R."/>
            <person name="Firek B.A."/>
            <person name="Baker R."/>
            <person name="Thomas B.C."/>
            <person name="Morowitz M.J."/>
            <person name="Banfield J.F."/>
        </authorList>
    </citation>
    <scope>NUCLEOTIDE SEQUENCE [LARGE SCALE GENOMIC DNA]</scope>
    <source>
        <strain evidence="2">S2_003_000_R2_14</strain>
    </source>
</reference>
<dbReference type="EMBL" id="QFQP01000011">
    <property type="protein sequence ID" value="PZR12727.1"/>
    <property type="molecule type" value="Genomic_DNA"/>
</dbReference>
<feature type="transmembrane region" description="Helical" evidence="1">
    <location>
        <begin position="18"/>
        <end position="37"/>
    </location>
</feature>
<dbReference type="AlphaFoldDB" id="A0A2W5TFN2"/>
<feature type="transmembrane region" description="Helical" evidence="1">
    <location>
        <begin position="221"/>
        <end position="245"/>
    </location>
</feature>
<feature type="transmembrane region" description="Helical" evidence="1">
    <location>
        <begin position="177"/>
        <end position="200"/>
    </location>
</feature>
<keyword evidence="1" id="KW-0472">Membrane</keyword>
<name>A0A2W5TFN2_9BACT</name>